<name>A0A1V1NW19_9BACT</name>
<dbReference type="Pfam" id="PF18911">
    <property type="entry name" value="PKD_4"/>
    <property type="match status" value="1"/>
</dbReference>
<dbReference type="Gene3D" id="2.60.40.10">
    <property type="entry name" value="Immunoglobulins"/>
    <property type="match status" value="1"/>
</dbReference>
<accession>A0A1V1NW19</accession>
<dbReference type="InterPro" id="IPR013783">
    <property type="entry name" value="Ig-like_fold"/>
</dbReference>
<organism evidence="2 3">
    <name type="scientific">Candidatus Magnetoglobus multicellularis str. Araruama</name>
    <dbReference type="NCBI Taxonomy" id="890399"/>
    <lineage>
        <taxon>Bacteria</taxon>
        <taxon>Pseudomonadati</taxon>
        <taxon>Thermodesulfobacteriota</taxon>
        <taxon>Desulfobacteria</taxon>
        <taxon>Desulfobacterales</taxon>
        <taxon>Desulfobacteraceae</taxon>
        <taxon>Candidatus Magnetoglobus</taxon>
    </lineage>
</organism>
<reference evidence="3" key="1">
    <citation type="submission" date="2012-11" db="EMBL/GenBank/DDBJ databases">
        <authorList>
            <person name="Lucero-Rivera Y.E."/>
            <person name="Tovar-Ramirez D."/>
        </authorList>
    </citation>
    <scope>NUCLEOTIDE SEQUENCE [LARGE SCALE GENOMIC DNA]</scope>
    <source>
        <strain evidence="3">Araruama</strain>
    </source>
</reference>
<evidence type="ECO:0000313" key="2">
    <source>
        <dbReference type="EMBL" id="ETR66802.1"/>
    </source>
</evidence>
<dbReference type="SUPFAM" id="SSF49299">
    <property type="entry name" value="PKD domain"/>
    <property type="match status" value="1"/>
</dbReference>
<dbReference type="Gene3D" id="2.60.120.260">
    <property type="entry name" value="Galactose-binding domain-like"/>
    <property type="match status" value="1"/>
</dbReference>
<evidence type="ECO:0000313" key="3">
    <source>
        <dbReference type="Proteomes" id="UP000189670"/>
    </source>
</evidence>
<gene>
    <name evidence="2" type="ORF">OMM_05478</name>
</gene>
<dbReference type="InterPro" id="IPR035986">
    <property type="entry name" value="PKD_dom_sf"/>
</dbReference>
<sequence length="401" mass="45814">MSFPEKANEGITIQISENGIDWIDLQFYPRYTFSSGWHAYRIDLTYYTGKMIYVAFLGHSQNGSNIYLDQIVLDVAGAMVSFSPQTQISYAGESILFTDHSLNAKNYYWDFGDGSTASSKNAVHTYTSPGQYTVTLSVNSQSLSASQQLVILPQISPPYHLEDGGNFEINPFHFSSQAIENDINLWERGNPMTTKYIVPASGQNVWITDLKNKIQKGTYSCALYTPEFDLSKDGKYYISFKYRMNVINTSMPGAAWLEYSTDHGNTWQRLGSYDNNPDETQNWYNSQSNKVAPDGICWWSSQYKYIQAKYNLSEFAGTPHMSFRFVYRVLEGAYWADLYFNLDGFVVDDFELISDCINEYQYPTDSGWHLISLSVLPDNRSLTHLFPDARVAFEYIVTISM</sequence>
<dbReference type="InterPro" id="IPR000601">
    <property type="entry name" value="PKD_dom"/>
</dbReference>
<dbReference type="SMART" id="SM00089">
    <property type="entry name" value="PKD"/>
    <property type="match status" value="1"/>
</dbReference>
<dbReference type="InterPro" id="IPR022409">
    <property type="entry name" value="PKD/Chitinase_dom"/>
</dbReference>
<dbReference type="CDD" id="cd00146">
    <property type="entry name" value="PKD"/>
    <property type="match status" value="1"/>
</dbReference>
<comment type="caution">
    <text evidence="2">The sequence shown here is derived from an EMBL/GenBank/DDBJ whole genome shotgun (WGS) entry which is preliminary data.</text>
</comment>
<dbReference type="AlphaFoldDB" id="A0A1V1NW19"/>
<proteinExistence type="predicted"/>
<feature type="domain" description="PKD" evidence="1">
    <location>
        <begin position="107"/>
        <end position="140"/>
    </location>
</feature>
<dbReference type="PROSITE" id="PS50093">
    <property type="entry name" value="PKD"/>
    <property type="match status" value="1"/>
</dbReference>
<protein>
    <recommendedName>
        <fullName evidence="1">PKD domain-containing protein</fullName>
    </recommendedName>
</protein>
<dbReference type="Proteomes" id="UP000189670">
    <property type="component" value="Unassembled WGS sequence"/>
</dbReference>
<evidence type="ECO:0000259" key="1">
    <source>
        <dbReference type="PROSITE" id="PS50093"/>
    </source>
</evidence>
<dbReference type="EMBL" id="ATBP01001740">
    <property type="protein sequence ID" value="ETR66802.1"/>
    <property type="molecule type" value="Genomic_DNA"/>
</dbReference>